<proteinExistence type="evidence at transcript level"/>
<feature type="coiled-coil region" evidence="7">
    <location>
        <begin position="452"/>
        <end position="479"/>
    </location>
</feature>
<name>A0A131XW27_IXORI</name>
<organism evidence="9">
    <name type="scientific">Ixodes ricinus</name>
    <name type="common">Common tick</name>
    <name type="synonym">Acarus ricinus</name>
    <dbReference type="NCBI Taxonomy" id="34613"/>
    <lineage>
        <taxon>Eukaryota</taxon>
        <taxon>Metazoa</taxon>
        <taxon>Ecdysozoa</taxon>
        <taxon>Arthropoda</taxon>
        <taxon>Chelicerata</taxon>
        <taxon>Arachnida</taxon>
        <taxon>Acari</taxon>
        <taxon>Parasitiformes</taxon>
        <taxon>Ixodida</taxon>
        <taxon>Ixodoidea</taxon>
        <taxon>Ixodidae</taxon>
        <taxon>Ixodinae</taxon>
        <taxon>Ixodes</taxon>
    </lineage>
</organism>
<evidence type="ECO:0000256" key="2">
    <source>
        <dbReference type="ARBA" id="ARBA00008029"/>
    </source>
</evidence>
<feature type="coiled-coil region" evidence="7">
    <location>
        <begin position="377"/>
        <end position="404"/>
    </location>
</feature>
<feature type="region of interest" description="Disordered" evidence="8">
    <location>
        <begin position="480"/>
        <end position="504"/>
    </location>
</feature>
<feature type="coiled-coil region" evidence="7">
    <location>
        <begin position="524"/>
        <end position="594"/>
    </location>
</feature>
<dbReference type="Gene3D" id="1.20.5.170">
    <property type="match status" value="1"/>
</dbReference>
<protein>
    <submittedName>
        <fullName evidence="9">Putative paramyosin</fullName>
    </submittedName>
</protein>
<dbReference type="Gene3D" id="6.10.250.90">
    <property type="match status" value="1"/>
</dbReference>
<keyword evidence="3" id="KW-0132">Cell division</keyword>
<evidence type="ECO:0000256" key="1">
    <source>
        <dbReference type="ARBA" id="ARBA00004123"/>
    </source>
</evidence>
<dbReference type="PANTHER" id="PTHR23168:SF0">
    <property type="entry name" value="MITOTIC SPINDLE ASSEMBLY CHECKPOINT PROTEIN MAD1"/>
    <property type="match status" value="1"/>
</dbReference>
<keyword evidence="6" id="KW-0131">Cell cycle</keyword>
<reference evidence="9" key="1">
    <citation type="submission" date="2016-02" db="EMBL/GenBank/DDBJ databases">
        <title>RNAseq analyses of the midgut from blood- or serum-fed Ixodes ricinus ticks.</title>
        <authorList>
            <person name="Perner J."/>
            <person name="Provaznik J."/>
            <person name="Schrenkova J."/>
            <person name="Urbanova V."/>
            <person name="Ribeiro J.M."/>
            <person name="Kopacek P."/>
        </authorList>
    </citation>
    <scope>NUCLEOTIDE SEQUENCE</scope>
    <source>
        <tissue evidence="9">Gut</tissue>
    </source>
</reference>
<evidence type="ECO:0000256" key="3">
    <source>
        <dbReference type="ARBA" id="ARBA00022618"/>
    </source>
</evidence>
<dbReference type="GO" id="GO:0051315">
    <property type="term" value="P:attachment of mitotic spindle microtubules to kinetochore"/>
    <property type="evidence" value="ECO:0007669"/>
    <property type="project" value="TreeGrafter"/>
</dbReference>
<evidence type="ECO:0000256" key="6">
    <source>
        <dbReference type="ARBA" id="ARBA00023306"/>
    </source>
</evidence>
<evidence type="ECO:0000256" key="7">
    <source>
        <dbReference type="SAM" id="Coils"/>
    </source>
</evidence>
<dbReference type="GO" id="GO:0072686">
    <property type="term" value="C:mitotic spindle"/>
    <property type="evidence" value="ECO:0007669"/>
    <property type="project" value="TreeGrafter"/>
</dbReference>
<dbReference type="Pfam" id="PF05557">
    <property type="entry name" value="MAD"/>
    <property type="match status" value="2"/>
</dbReference>
<keyword evidence="5" id="KW-0539">Nucleus</keyword>
<dbReference type="AlphaFoldDB" id="A0A131XW27"/>
<evidence type="ECO:0000256" key="8">
    <source>
        <dbReference type="SAM" id="MobiDB-lite"/>
    </source>
</evidence>
<feature type="coiled-coil region" evidence="7">
    <location>
        <begin position="223"/>
        <end position="332"/>
    </location>
</feature>
<comment type="similarity">
    <text evidence="2">Belongs to the MAD1 family.</text>
</comment>
<feature type="coiled-coil region" evidence="7">
    <location>
        <begin position="68"/>
        <end position="159"/>
    </location>
</feature>
<accession>A0A131XW27</accession>
<dbReference type="SUPFAM" id="SSF75704">
    <property type="entry name" value="Mitotic arrest deficient-like 1, Mad1"/>
    <property type="match status" value="1"/>
</dbReference>
<dbReference type="InterPro" id="IPR008672">
    <property type="entry name" value="Mad1"/>
</dbReference>
<dbReference type="FunFam" id="3.30.457.60:FF:000002">
    <property type="entry name" value="Mitotic spindle assembly checkpoint protein MAD1"/>
    <property type="match status" value="1"/>
</dbReference>
<keyword evidence="7" id="KW-0175">Coiled coil</keyword>
<dbReference type="Gene3D" id="3.30.457.60">
    <property type="match status" value="1"/>
</dbReference>
<dbReference type="EMBL" id="GEFM01005556">
    <property type="protein sequence ID" value="JAP70240.1"/>
    <property type="molecule type" value="mRNA"/>
</dbReference>
<dbReference type="GO" id="GO:0000776">
    <property type="term" value="C:kinetochore"/>
    <property type="evidence" value="ECO:0007669"/>
    <property type="project" value="TreeGrafter"/>
</dbReference>
<dbReference type="GO" id="GO:0005635">
    <property type="term" value="C:nuclear envelope"/>
    <property type="evidence" value="ECO:0007669"/>
    <property type="project" value="TreeGrafter"/>
</dbReference>
<sequence length="699" mass="79831">MSFTCENTRVMRALREFSDMFAVERSSDASTEDETAVRHLDFSSSMNGRRSDSLADIKPASVIDAAEVDSLKAELLASKAEISRLTLELSQGEPARKVLLVCQAREVDELKESLQKETDKGHELKRQVVRLLEQEAALRAELSRLKQRTARQSADLQDQLRQSQAHCLDLQCQLDEKTELAENTRVTLKAEVHRLTMSQVSLSSSLQETREQLDLLMRHSGEKEAAITRLQDENADLRKLEARAKDLQRRLDELKETESLARIMKEELKRLPCVEKELAQLQEEVKLHRRARANVQLVQEQMLSLKADAGRTEELQQTCSRQQLELEQLRHKLGLWQSLAKEPHGLGSPTAVLQCLADLRRSELALTERQSRLMAENETLRGKVDTMGQELRRANAKLVHLQTQADEQTAFTRRMQRRLLLQGKEREAYRALMDSYQSEAGQQWPAAAAKQIQSLEAVLADYRHSLDQVEKELEDYRNRRQLSSSCRRDTESQTDQVKFENSENGGSSGLRIVHFVENPLEVAFRERLESISRLEEENDRLRARVKVLEEFGCSQDVTAQVQLRLDQDGSLPDRKSLQDQLASAEAKNRRLVAAFRRTSQDFRQGCYLLTGYRVDVVKEGHYKLTHVYANSPDDYLLFQNGESSMNVLETDYLKRLSPLAEEYLAKHDSVPAFLSALTLELFAQRSTAQAATRQSLSST</sequence>
<evidence type="ECO:0000313" key="9">
    <source>
        <dbReference type="EMBL" id="JAP70240.1"/>
    </source>
</evidence>
<evidence type="ECO:0000256" key="4">
    <source>
        <dbReference type="ARBA" id="ARBA00022776"/>
    </source>
</evidence>
<comment type="subcellular location">
    <subcellularLocation>
        <location evidence="1">Nucleus</location>
    </subcellularLocation>
</comment>
<keyword evidence="4" id="KW-0498">Mitosis</keyword>
<dbReference type="GO" id="GO:0051301">
    <property type="term" value="P:cell division"/>
    <property type="evidence" value="ECO:0007669"/>
    <property type="project" value="UniProtKB-KW"/>
</dbReference>
<feature type="compositionally biased region" description="Basic and acidic residues" evidence="8">
    <location>
        <begin position="486"/>
        <end position="501"/>
    </location>
</feature>
<evidence type="ECO:0000256" key="5">
    <source>
        <dbReference type="ARBA" id="ARBA00023242"/>
    </source>
</evidence>
<dbReference type="GO" id="GO:0007094">
    <property type="term" value="P:mitotic spindle assembly checkpoint signaling"/>
    <property type="evidence" value="ECO:0007669"/>
    <property type="project" value="InterPro"/>
</dbReference>
<dbReference type="PANTHER" id="PTHR23168">
    <property type="entry name" value="MITOTIC SPINDLE ASSEMBLY CHECKPOINT PROTEIN MAD1 MITOTIC ARREST DEFICIENT-LIKE PROTEIN 1"/>
    <property type="match status" value="1"/>
</dbReference>